<keyword evidence="1" id="KW-0732">Signal</keyword>
<dbReference type="EMBL" id="FQYO01000004">
    <property type="protein sequence ID" value="SHJ02361.1"/>
    <property type="molecule type" value="Genomic_DNA"/>
</dbReference>
<organism evidence="2 3">
    <name type="scientific">Wenxinia saemankumensis</name>
    <dbReference type="NCBI Taxonomy" id="1447782"/>
    <lineage>
        <taxon>Bacteria</taxon>
        <taxon>Pseudomonadati</taxon>
        <taxon>Pseudomonadota</taxon>
        <taxon>Alphaproteobacteria</taxon>
        <taxon>Rhodobacterales</taxon>
        <taxon>Roseobacteraceae</taxon>
        <taxon>Wenxinia</taxon>
    </lineage>
</organism>
<evidence type="ECO:0000313" key="3">
    <source>
        <dbReference type="Proteomes" id="UP000184292"/>
    </source>
</evidence>
<accession>A0A1M6FXB9</accession>
<feature type="chain" id="PRO_5012386999" evidence="1">
    <location>
        <begin position="27"/>
        <end position="708"/>
    </location>
</feature>
<dbReference type="Proteomes" id="UP000184292">
    <property type="component" value="Unassembled WGS sequence"/>
</dbReference>
<sequence length="708" mass="76418">MSRPSCRLPGGPFLARLAGTSLIALAAGSAAAQDRGLSYSLYGTPGLFDMPTAMAADDGQITTSIGYVAGQVRTSLSFQVTPRLSGTFRYSAIYDFNPPDVVSKYDDEFYFDRSFDLRYQLVEESELLPSVSVGLQDFLGTGTYGGEYLVATKTVSDSIRVTAGIGWGRLGGDGMLGQPFGERPPIDFGQGGEIEADQFFRGDAALFGGIEYAYSDALTFKLEYSSDTYEFEELQDLIEVNSPINVGLAYRPTDGVQIGAAYMYGSTFALTGTVFLNPANRPIVNGLDPAPVPVSVRGADAQAARSWAEGPVDGATLTDRIRRGLATEGLDLEGIEIGADTIRIRFENEAFRAEPQALGRAARILTQLAPPQVETFVLEPSRQGVPLNATTLSRSDLERLENTAGASQAILDRAVIADAGSAADLAPVAPTQRLTYGIRPYASLLVFDGPADLVLGLRGEAAYEITPNLVASGQISYRLTDLDDDDVERAPPALQPVRTDAGDYLREGNPSLDRLHLAYYGRPGPQLYSRVTVGYLERMFGGVSSELLWAPVASNLALGAEVNYVRQREFSGLGFMDYEVATGHVSAYYAFDDGFHAQLDVGRYLAGDWGATVALDREFENGWSVGAYATMTDVSAEDFGEGSFDKGIRVTIPFDYFLGTPTRASVSNTLASLTRDGGARLNVDGRLYDTVRDGRLVDLEDGWGRFWR</sequence>
<dbReference type="RefSeq" id="WP_073331136.1">
    <property type="nucleotide sequence ID" value="NZ_FQYO01000004.1"/>
</dbReference>
<dbReference type="AlphaFoldDB" id="A0A1M6FXB9"/>
<dbReference type="InterPro" id="IPR010344">
    <property type="entry name" value="YbjH"/>
</dbReference>
<feature type="signal peptide" evidence="1">
    <location>
        <begin position="1"/>
        <end position="26"/>
    </location>
</feature>
<evidence type="ECO:0000313" key="2">
    <source>
        <dbReference type="EMBL" id="SHJ02361.1"/>
    </source>
</evidence>
<reference evidence="2 3" key="1">
    <citation type="submission" date="2016-11" db="EMBL/GenBank/DDBJ databases">
        <authorList>
            <person name="Jaros S."/>
            <person name="Januszkiewicz K."/>
            <person name="Wedrychowicz H."/>
        </authorList>
    </citation>
    <scope>NUCLEOTIDE SEQUENCE [LARGE SCALE GENOMIC DNA]</scope>
    <source>
        <strain evidence="2 3">DSM 100565</strain>
    </source>
</reference>
<gene>
    <name evidence="2" type="ORF">SAMN05444417_2555</name>
</gene>
<dbReference type="STRING" id="1447782.SAMN05444417_2555"/>
<protein>
    <submittedName>
        <fullName evidence="2">Exopolysaccharide biosynthesis protein YbjH</fullName>
    </submittedName>
</protein>
<evidence type="ECO:0000256" key="1">
    <source>
        <dbReference type="SAM" id="SignalP"/>
    </source>
</evidence>
<proteinExistence type="predicted"/>
<dbReference type="OrthoDB" id="19542at2"/>
<dbReference type="Pfam" id="PF06082">
    <property type="entry name" value="YjbH"/>
    <property type="match status" value="1"/>
</dbReference>
<keyword evidence="3" id="KW-1185">Reference proteome</keyword>
<name>A0A1M6FXB9_9RHOB</name>